<dbReference type="SMART" id="SM00448">
    <property type="entry name" value="REC"/>
    <property type="match status" value="1"/>
</dbReference>
<dbReference type="GO" id="GO:0005886">
    <property type="term" value="C:plasma membrane"/>
    <property type="evidence" value="ECO:0007669"/>
    <property type="project" value="TreeGrafter"/>
</dbReference>
<dbReference type="SUPFAM" id="SSF55874">
    <property type="entry name" value="ATPase domain of HSP90 chaperone/DNA topoisomerase II/histidine kinase"/>
    <property type="match status" value="1"/>
</dbReference>
<dbReference type="Pfam" id="PF13474">
    <property type="entry name" value="SnoaL_3"/>
    <property type="match status" value="1"/>
</dbReference>
<dbReference type="Gene3D" id="3.40.50.2300">
    <property type="match status" value="1"/>
</dbReference>
<feature type="domain" description="Response regulatory" evidence="12">
    <location>
        <begin position="551"/>
        <end position="672"/>
    </location>
</feature>
<dbReference type="Gene3D" id="3.30.565.10">
    <property type="entry name" value="Histidine kinase-like ATPase, C-terminal domain"/>
    <property type="match status" value="1"/>
</dbReference>
<dbReference type="GO" id="GO:0009927">
    <property type="term" value="F:histidine phosphotransfer kinase activity"/>
    <property type="evidence" value="ECO:0007669"/>
    <property type="project" value="TreeGrafter"/>
</dbReference>
<dbReference type="InterPro" id="IPR004358">
    <property type="entry name" value="Sig_transdc_His_kin-like_C"/>
</dbReference>
<dbReference type="CDD" id="cd17546">
    <property type="entry name" value="REC_hyHK_CKI1_RcsC-like"/>
    <property type="match status" value="1"/>
</dbReference>
<dbReference type="InterPro" id="IPR000700">
    <property type="entry name" value="PAS-assoc_C"/>
</dbReference>
<dbReference type="InterPro" id="IPR032710">
    <property type="entry name" value="NTF2-like_dom_sf"/>
</dbReference>
<dbReference type="GO" id="GO:0000155">
    <property type="term" value="F:phosphorelay sensor kinase activity"/>
    <property type="evidence" value="ECO:0007669"/>
    <property type="project" value="InterPro"/>
</dbReference>
<dbReference type="Gene3D" id="1.10.287.130">
    <property type="match status" value="1"/>
</dbReference>
<dbReference type="SUPFAM" id="SSF52172">
    <property type="entry name" value="CheY-like"/>
    <property type="match status" value="1"/>
</dbReference>
<dbReference type="AlphaFoldDB" id="A0A174QE87"/>
<proteinExistence type="predicted"/>
<keyword evidence="8" id="KW-0902">Two-component regulatory system</keyword>
<dbReference type="EMBL" id="CZAY01000012">
    <property type="protein sequence ID" value="CUP69887.1"/>
    <property type="molecule type" value="Genomic_DNA"/>
</dbReference>
<gene>
    <name evidence="14" type="primary">luxQ_3</name>
    <name evidence="14" type="ORF">ERS852526_01751</name>
</gene>
<keyword evidence="6 14" id="KW-0808">Transferase</keyword>
<dbReference type="Proteomes" id="UP000095485">
    <property type="component" value="Unassembled WGS sequence"/>
</dbReference>
<name>A0A174QE87_9FIRM</name>
<dbReference type="SMART" id="SM00387">
    <property type="entry name" value="HATPase_c"/>
    <property type="match status" value="1"/>
</dbReference>
<dbReference type="EC" id="2.7.13.3" evidence="3"/>
<dbReference type="GeneID" id="96229039"/>
<dbReference type="CDD" id="cd00082">
    <property type="entry name" value="HisKA"/>
    <property type="match status" value="1"/>
</dbReference>
<evidence type="ECO:0000256" key="3">
    <source>
        <dbReference type="ARBA" id="ARBA00012438"/>
    </source>
</evidence>
<dbReference type="SMART" id="SM00388">
    <property type="entry name" value="HisKA"/>
    <property type="match status" value="1"/>
</dbReference>
<protein>
    <recommendedName>
        <fullName evidence="4">Stage 0 sporulation protein A homolog</fullName>
        <ecNumber evidence="3">2.7.13.3</ecNumber>
    </recommendedName>
</protein>
<reference evidence="14 15" key="1">
    <citation type="submission" date="2015-09" db="EMBL/GenBank/DDBJ databases">
        <authorList>
            <consortium name="Pathogen Informatics"/>
        </authorList>
    </citation>
    <scope>NUCLEOTIDE SEQUENCE [LARGE SCALE GENOMIC DNA]</scope>
    <source>
        <strain evidence="14 15">2789STDY5834914</strain>
    </source>
</reference>
<comment type="function">
    <text evidence="9">May play the central regulatory role in sporulation. It may be an element of the effector pathway responsible for the activation of sporulation genes in response to nutritional stress. Spo0A may act in concert with spo0H (a sigma factor) to control the expression of some genes that are critical to the sporulation process.</text>
</comment>
<evidence type="ECO:0000256" key="5">
    <source>
        <dbReference type="ARBA" id="ARBA00022553"/>
    </source>
</evidence>
<evidence type="ECO:0000256" key="4">
    <source>
        <dbReference type="ARBA" id="ARBA00018672"/>
    </source>
</evidence>
<keyword evidence="5 10" id="KW-0597">Phosphoprotein</keyword>
<dbReference type="InterPro" id="IPR037401">
    <property type="entry name" value="SnoaL-like"/>
</dbReference>
<dbReference type="PROSITE" id="PS50109">
    <property type="entry name" value="HIS_KIN"/>
    <property type="match status" value="1"/>
</dbReference>
<evidence type="ECO:0000259" key="13">
    <source>
        <dbReference type="PROSITE" id="PS50113"/>
    </source>
</evidence>
<dbReference type="Pfam" id="PF00512">
    <property type="entry name" value="HisKA"/>
    <property type="match status" value="1"/>
</dbReference>
<accession>A0A174QE87</accession>
<evidence type="ECO:0000313" key="14">
    <source>
        <dbReference type="EMBL" id="CUP69887.1"/>
    </source>
</evidence>
<dbReference type="InterPro" id="IPR003661">
    <property type="entry name" value="HisK_dim/P_dom"/>
</dbReference>
<dbReference type="FunFam" id="3.30.565.10:FF:000006">
    <property type="entry name" value="Sensor histidine kinase WalK"/>
    <property type="match status" value="1"/>
</dbReference>
<dbReference type="SUPFAM" id="SSF47384">
    <property type="entry name" value="Homodimeric domain of signal transducing histidine kinase"/>
    <property type="match status" value="1"/>
</dbReference>
<dbReference type="InterPro" id="IPR036097">
    <property type="entry name" value="HisK_dim/P_sf"/>
</dbReference>
<evidence type="ECO:0000256" key="1">
    <source>
        <dbReference type="ARBA" id="ARBA00000085"/>
    </source>
</evidence>
<evidence type="ECO:0000256" key="2">
    <source>
        <dbReference type="ARBA" id="ARBA00004370"/>
    </source>
</evidence>
<sequence>MDDFKRLTEQLLKFYIDTESVDDIGFENFFDDNSSIIGTGKHEFFRNLHEFQESYKFDVKQRGKIRLKIRDLQQEEAELGDDQVLAYGSVVFTGLFEDGSVCFEMDTRFSIIYKKVNGKWLVKHLHQSVPDRDQMTGEEFPVTLGKQVEEAHRAISALGTAYYHISRLDLKTKKIELVKRSRKMELGISKKSADWDSQFEVIKDVIAEPFVQKYIDFFDTQTMAARLRNKESMSFEFKKKDGKWFLAMIVPQNYDKDGNITSVLLANRDVTDEKLRELRQEEELREAKLNAEVASKAKSAFLFNMSHDIRTPMNAIIGYADLASRHLEDTEKLGRYIDNIQVCGEKLLSLLSNVLDLARIENNKVEMQYAVSDVREDFTNCVTMFQQQAESKNQTLCMTEQILYPYVYVDEPHLSEVCINIISNAVKYTNAGGTISCKVAQRPCEKEDWCDMIISITDNGIGMAEEFQKHIFEAFERERTSTITHIEGSGIGMGIVKKLVDLMGGTIEVESKLGEGSTFTVTIPCKKASKEEALEKKNQNPRSKKSLKGVRVLLVEDNEINAEIATELLKEEGCIVEVATDGVACISMIEKADADYYKMILMDIQMPVMNGFDTTLTIRKMKDDKKAMIPIIAMTANAFAEDRQKALSVGMNDHVAKPVDMNILAPTMMKYL</sequence>
<dbReference type="Pfam" id="PF00072">
    <property type="entry name" value="Response_reg"/>
    <property type="match status" value="1"/>
</dbReference>
<dbReference type="InterPro" id="IPR003594">
    <property type="entry name" value="HATPase_dom"/>
</dbReference>
<comment type="subcellular location">
    <subcellularLocation>
        <location evidence="2">Membrane</location>
    </subcellularLocation>
</comment>
<dbReference type="PANTHER" id="PTHR43047:SF72">
    <property type="entry name" value="OSMOSENSING HISTIDINE PROTEIN KINASE SLN1"/>
    <property type="match status" value="1"/>
</dbReference>
<dbReference type="SUPFAM" id="SSF54427">
    <property type="entry name" value="NTF2-like"/>
    <property type="match status" value="1"/>
</dbReference>
<evidence type="ECO:0000256" key="7">
    <source>
        <dbReference type="ARBA" id="ARBA00022777"/>
    </source>
</evidence>
<comment type="catalytic activity">
    <reaction evidence="1">
        <text>ATP + protein L-histidine = ADP + protein N-phospho-L-histidine.</text>
        <dbReference type="EC" id="2.7.13.3"/>
    </reaction>
</comment>
<feature type="domain" description="Histidine kinase" evidence="11">
    <location>
        <begin position="304"/>
        <end position="527"/>
    </location>
</feature>
<organism evidence="14 15">
    <name type="scientific">Dorea longicatena</name>
    <dbReference type="NCBI Taxonomy" id="88431"/>
    <lineage>
        <taxon>Bacteria</taxon>
        <taxon>Bacillati</taxon>
        <taxon>Bacillota</taxon>
        <taxon>Clostridia</taxon>
        <taxon>Lachnospirales</taxon>
        <taxon>Lachnospiraceae</taxon>
        <taxon>Dorea</taxon>
    </lineage>
</organism>
<dbReference type="InterPro" id="IPR011006">
    <property type="entry name" value="CheY-like_superfamily"/>
</dbReference>
<evidence type="ECO:0000256" key="10">
    <source>
        <dbReference type="PROSITE-ProRule" id="PRU00169"/>
    </source>
</evidence>
<dbReference type="Pfam" id="PF02518">
    <property type="entry name" value="HATPase_c"/>
    <property type="match status" value="1"/>
</dbReference>
<evidence type="ECO:0000259" key="12">
    <source>
        <dbReference type="PROSITE" id="PS50110"/>
    </source>
</evidence>
<evidence type="ECO:0000256" key="8">
    <source>
        <dbReference type="ARBA" id="ARBA00023012"/>
    </source>
</evidence>
<keyword evidence="7 14" id="KW-0418">Kinase</keyword>
<dbReference type="PANTHER" id="PTHR43047">
    <property type="entry name" value="TWO-COMPONENT HISTIDINE PROTEIN KINASE"/>
    <property type="match status" value="1"/>
</dbReference>
<evidence type="ECO:0000313" key="15">
    <source>
        <dbReference type="Proteomes" id="UP000095485"/>
    </source>
</evidence>
<evidence type="ECO:0000259" key="11">
    <source>
        <dbReference type="PROSITE" id="PS50109"/>
    </source>
</evidence>
<dbReference type="RefSeq" id="WP_055283248.1">
    <property type="nucleotide sequence ID" value="NZ_CZAY01000012.1"/>
</dbReference>
<feature type="domain" description="PAC" evidence="13">
    <location>
        <begin position="231"/>
        <end position="282"/>
    </location>
</feature>
<dbReference type="PRINTS" id="PR00344">
    <property type="entry name" value="BCTRLSENSOR"/>
</dbReference>
<feature type="modified residue" description="4-aspartylphosphate" evidence="10">
    <location>
        <position position="603"/>
    </location>
</feature>
<dbReference type="Gene3D" id="3.10.450.50">
    <property type="match status" value="1"/>
</dbReference>
<dbReference type="OrthoDB" id="9813048at2"/>
<dbReference type="Gene3D" id="3.30.450.20">
    <property type="entry name" value="PAS domain"/>
    <property type="match status" value="1"/>
</dbReference>
<dbReference type="InterPro" id="IPR005467">
    <property type="entry name" value="His_kinase_dom"/>
</dbReference>
<dbReference type="InterPro" id="IPR036890">
    <property type="entry name" value="HATPase_C_sf"/>
</dbReference>
<evidence type="ECO:0000256" key="9">
    <source>
        <dbReference type="ARBA" id="ARBA00024867"/>
    </source>
</evidence>
<dbReference type="InterPro" id="IPR001789">
    <property type="entry name" value="Sig_transdc_resp-reg_receiver"/>
</dbReference>
<evidence type="ECO:0000256" key="6">
    <source>
        <dbReference type="ARBA" id="ARBA00022679"/>
    </source>
</evidence>
<dbReference type="PROSITE" id="PS50110">
    <property type="entry name" value="RESPONSE_REGULATORY"/>
    <property type="match status" value="1"/>
</dbReference>
<dbReference type="PROSITE" id="PS50113">
    <property type="entry name" value="PAC"/>
    <property type="match status" value="1"/>
</dbReference>